<dbReference type="InterPro" id="IPR003838">
    <property type="entry name" value="ABC3_permease_C"/>
</dbReference>
<comment type="similarity">
    <text evidence="6">Belongs to the ABC-4 integral membrane protein family.</text>
</comment>
<keyword evidence="4 7" id="KW-1133">Transmembrane helix</keyword>
<dbReference type="InterPro" id="IPR050250">
    <property type="entry name" value="Macrolide_Exporter_MacB"/>
</dbReference>
<evidence type="ECO:0000313" key="10">
    <source>
        <dbReference type="EMBL" id="GAA4261377.1"/>
    </source>
</evidence>
<dbReference type="Proteomes" id="UP001500620">
    <property type="component" value="Unassembled WGS sequence"/>
</dbReference>
<evidence type="ECO:0000256" key="5">
    <source>
        <dbReference type="ARBA" id="ARBA00023136"/>
    </source>
</evidence>
<evidence type="ECO:0000313" key="11">
    <source>
        <dbReference type="Proteomes" id="UP001500620"/>
    </source>
</evidence>
<feature type="domain" description="ABC3 transporter permease C-terminal" evidence="8">
    <location>
        <begin position="727"/>
        <end position="842"/>
    </location>
</feature>
<feature type="domain" description="MacB-like periplasmic core" evidence="9">
    <location>
        <begin position="17"/>
        <end position="232"/>
    </location>
</feature>
<keyword evidence="2" id="KW-1003">Cell membrane</keyword>
<evidence type="ECO:0000256" key="7">
    <source>
        <dbReference type="SAM" id="Phobius"/>
    </source>
</evidence>
<feature type="transmembrane region" description="Helical" evidence="7">
    <location>
        <begin position="446"/>
        <end position="470"/>
    </location>
</feature>
<evidence type="ECO:0000256" key="2">
    <source>
        <dbReference type="ARBA" id="ARBA00022475"/>
    </source>
</evidence>
<reference evidence="11" key="1">
    <citation type="journal article" date="2019" name="Int. J. Syst. Evol. Microbiol.">
        <title>The Global Catalogue of Microorganisms (GCM) 10K type strain sequencing project: providing services to taxonomists for standard genome sequencing and annotation.</title>
        <authorList>
            <consortium name="The Broad Institute Genomics Platform"/>
            <consortium name="The Broad Institute Genome Sequencing Center for Infectious Disease"/>
            <person name="Wu L."/>
            <person name="Ma J."/>
        </authorList>
    </citation>
    <scope>NUCLEOTIDE SEQUENCE [LARGE SCALE GENOMIC DNA]</scope>
    <source>
        <strain evidence="11">JCM 17441</strain>
    </source>
</reference>
<name>A0ABP8DPW1_9ACTN</name>
<evidence type="ECO:0000256" key="6">
    <source>
        <dbReference type="ARBA" id="ARBA00038076"/>
    </source>
</evidence>
<comment type="subcellular location">
    <subcellularLocation>
        <location evidence="1">Cell membrane</location>
        <topology evidence="1">Multi-pass membrane protein</topology>
    </subcellularLocation>
</comment>
<dbReference type="EMBL" id="BAABAT010000045">
    <property type="protein sequence ID" value="GAA4261377.1"/>
    <property type="molecule type" value="Genomic_DNA"/>
</dbReference>
<evidence type="ECO:0000259" key="8">
    <source>
        <dbReference type="Pfam" id="PF02687"/>
    </source>
</evidence>
<feature type="transmembrane region" description="Helical" evidence="7">
    <location>
        <begin position="769"/>
        <end position="793"/>
    </location>
</feature>
<feature type="transmembrane region" description="Helical" evidence="7">
    <location>
        <begin position="268"/>
        <end position="289"/>
    </location>
</feature>
<evidence type="ECO:0000259" key="9">
    <source>
        <dbReference type="Pfam" id="PF12704"/>
    </source>
</evidence>
<dbReference type="Pfam" id="PF02687">
    <property type="entry name" value="FtsX"/>
    <property type="match status" value="2"/>
</dbReference>
<evidence type="ECO:0000256" key="1">
    <source>
        <dbReference type="ARBA" id="ARBA00004651"/>
    </source>
</evidence>
<feature type="transmembrane region" description="Helical" evidence="7">
    <location>
        <begin position="309"/>
        <end position="335"/>
    </location>
</feature>
<keyword evidence="11" id="KW-1185">Reference proteome</keyword>
<feature type="transmembrane region" description="Helical" evidence="7">
    <location>
        <begin position="408"/>
        <end position="426"/>
    </location>
</feature>
<organism evidence="10 11">
    <name type="scientific">Dactylosporangium darangshiense</name>
    <dbReference type="NCBI Taxonomy" id="579108"/>
    <lineage>
        <taxon>Bacteria</taxon>
        <taxon>Bacillati</taxon>
        <taxon>Actinomycetota</taxon>
        <taxon>Actinomycetes</taxon>
        <taxon>Micromonosporales</taxon>
        <taxon>Micromonosporaceae</taxon>
        <taxon>Dactylosporangium</taxon>
    </lineage>
</organism>
<proteinExistence type="inferred from homology"/>
<feature type="transmembrane region" description="Helical" evidence="7">
    <location>
        <begin position="497"/>
        <end position="517"/>
    </location>
</feature>
<gene>
    <name evidence="10" type="ORF">GCM10022255_093790</name>
</gene>
<evidence type="ECO:0000256" key="4">
    <source>
        <dbReference type="ARBA" id="ARBA00022989"/>
    </source>
</evidence>
<feature type="transmembrane region" description="Helical" evidence="7">
    <location>
        <begin position="813"/>
        <end position="833"/>
    </location>
</feature>
<dbReference type="PANTHER" id="PTHR30572:SF4">
    <property type="entry name" value="ABC TRANSPORTER PERMEASE YTRF"/>
    <property type="match status" value="1"/>
</dbReference>
<dbReference type="Pfam" id="PF12704">
    <property type="entry name" value="MacB_PCD"/>
    <property type="match status" value="2"/>
</dbReference>
<keyword evidence="5 7" id="KW-0472">Membrane</keyword>
<accession>A0ABP8DPW1</accession>
<comment type="caution">
    <text evidence="10">The sequence shown here is derived from an EMBL/GenBank/DDBJ whole genome shotgun (WGS) entry which is preliminary data.</text>
</comment>
<keyword evidence="3 7" id="KW-0812">Transmembrane</keyword>
<protein>
    <submittedName>
        <fullName evidence="10">FtsX-like permease family protein</fullName>
    </submittedName>
</protein>
<dbReference type="PANTHER" id="PTHR30572">
    <property type="entry name" value="MEMBRANE COMPONENT OF TRANSPORTER-RELATED"/>
    <property type="match status" value="1"/>
</dbReference>
<sequence length="850" mass="87163">MLRTTLAGLRARRWRMIATALAIVLGVGFVAGALVFGDTAKAALYDQYARAAQNIDLSVQPPPAAGGEKSAVDPVLPLSTVEQLRSVIGVGAVAGRMSEPLPLLDRNGRLVSNFGQPGVALSTGDDPRLRGYDLTAGRAPTAAGEAALDEASAQRLRYTVGDRIVVLDTAQQRHELRLVGLVGFGAAKEYADRSAVVLTEVDLTTIAGARGYREVVATVSGATQADLRSRARAVLPADAVVKTGDQRRHDIATAAVHEVDTFLTVLQIFAGIAVVVSAFVIANTFNILIAQRLRELALLRCVGGSRGQVLGSVLVEAAAVGLVGGIAGLGLGLAVAYGMFSGANALGAALPSHPLVLTATPVVVAVAVGLLVTAAAALVPAIRAGRVPPLAALRAVPAARVGSRRSRIVLIVVVLLTAAAGIALTVRGEQSSDSKLGTLQVVAGGIIAFLAVVLLSPLYVGPLIAALGWLPGRIFGTPVQLATANARRSPGRTATTTAALMIGIGLMSGSVVLTATIQATATAQLVSHYPVDFIVQPADTGQRTVSVPPGAVAKLRADRLLGAVGEVRLDLATSNGNRTQLGSLDPAALRSLATFQMTAGSLGDLRPGTAILFTGAGENKAHRLGDRIVVVSSVGKRLDLTVVGLIAGTARTGDTLISWDDFATLRPTGGDDLVLIKAAAGVPPAASRNAVDADLADYPAVAVNSIAGWRDEITGTVNQLIGVVAALLAFAMLIALIGIMNTMSLSVFERTRESALVRALGLTRGQLRVTLLAEACLMALVGAIVGIAFGVTYGCLTGRIMFATIQPLIRVPYGQLLLLLAVAAFAAVLAAVLPARRAAKASIVTAMAET</sequence>
<feature type="transmembrane region" description="Helical" evidence="7">
    <location>
        <begin position="355"/>
        <end position="379"/>
    </location>
</feature>
<feature type="transmembrane region" description="Helical" evidence="7">
    <location>
        <begin position="720"/>
        <end position="748"/>
    </location>
</feature>
<dbReference type="InterPro" id="IPR025857">
    <property type="entry name" value="MacB_PCD"/>
</dbReference>
<evidence type="ECO:0000256" key="3">
    <source>
        <dbReference type="ARBA" id="ARBA00022692"/>
    </source>
</evidence>
<feature type="domain" description="MacB-like periplasmic core" evidence="9">
    <location>
        <begin position="493"/>
        <end position="692"/>
    </location>
</feature>
<feature type="domain" description="ABC3 transporter permease C-terminal" evidence="8">
    <location>
        <begin position="268"/>
        <end position="389"/>
    </location>
</feature>